<dbReference type="GO" id="GO:0016747">
    <property type="term" value="F:acyltransferase activity, transferring groups other than amino-acyl groups"/>
    <property type="evidence" value="ECO:0007669"/>
    <property type="project" value="InterPro"/>
</dbReference>
<organism evidence="2 3">
    <name type="scientific">Corynebacterium efficiens (strain DSM 44549 / YS-314 / AJ 12310 / JCM 11189 / NBRC 100395)</name>
    <dbReference type="NCBI Taxonomy" id="196164"/>
    <lineage>
        <taxon>Bacteria</taxon>
        <taxon>Bacillati</taxon>
        <taxon>Actinomycetota</taxon>
        <taxon>Actinomycetes</taxon>
        <taxon>Mycobacteriales</taxon>
        <taxon>Corynebacteriaceae</taxon>
        <taxon>Corynebacterium</taxon>
    </lineage>
</organism>
<dbReference type="EMBL" id="BA000035">
    <property type="protein sequence ID" value="BAC19403.1"/>
    <property type="molecule type" value="Genomic_DNA"/>
</dbReference>
<protein>
    <recommendedName>
        <fullName evidence="1">N-acetyltransferase domain-containing protein</fullName>
    </recommendedName>
</protein>
<feature type="domain" description="N-acetyltransferase" evidence="1">
    <location>
        <begin position="10"/>
        <end position="173"/>
    </location>
</feature>
<proteinExistence type="predicted"/>
<dbReference type="InterPro" id="IPR000182">
    <property type="entry name" value="GNAT_dom"/>
</dbReference>
<dbReference type="Gene3D" id="3.40.630.30">
    <property type="match status" value="1"/>
</dbReference>
<dbReference type="InterPro" id="IPR016181">
    <property type="entry name" value="Acyl_CoA_acyltransferase"/>
</dbReference>
<dbReference type="SUPFAM" id="SSF55729">
    <property type="entry name" value="Acyl-CoA N-acyltransferases (Nat)"/>
    <property type="match status" value="1"/>
</dbReference>
<dbReference type="Pfam" id="PF13673">
    <property type="entry name" value="Acetyltransf_10"/>
    <property type="match status" value="1"/>
</dbReference>
<dbReference type="STRING" id="196164.gene:10743040"/>
<dbReference type="HOGENOM" id="CLU_056607_3_1_11"/>
<dbReference type="Proteomes" id="UP000001409">
    <property type="component" value="Chromosome"/>
</dbReference>
<dbReference type="KEGG" id="cef:CE2593"/>
<sequence length="180" mass="19889">MAMTRYFSVSNLAELSSLEVHKLYKLRVDIFVHEQKTPYAEIDDTDALPTTRHILVWERHEDHPTELKGCARLVPTTVSEVAAATGATLELDDAEVSQLGRVAVSQDSRGTGLSAEIMENALRLAYEQFPGKDVVLTAQLPLQEFYEGFGFTTCGTQYDEAGVAHVPMVLKASELVRYAA</sequence>
<dbReference type="eggNOG" id="COG2153">
    <property type="taxonomic scope" value="Bacteria"/>
</dbReference>
<reference evidence="2 3" key="1">
    <citation type="journal article" date="2003" name="Genome Res.">
        <title>Comparative complete genome sequence analysis of the amino acid replacements responsible for the thermostability of Corynebacterium efficiens.</title>
        <authorList>
            <person name="Nishio Y."/>
            <person name="Nakamura Y."/>
            <person name="Kawarabayasi Y."/>
            <person name="Usuda Y."/>
            <person name="Kimura E."/>
            <person name="Sugimoto S."/>
            <person name="Matsui K."/>
            <person name="Yamagishi A."/>
            <person name="Kikuchi H."/>
            <person name="Ikeo K."/>
            <person name="Gojobori T."/>
        </authorList>
    </citation>
    <scope>NUCLEOTIDE SEQUENCE [LARGE SCALE GENOMIC DNA]</scope>
    <source>
        <strain evidence="3">DSM 44549 / YS-314 / AJ 12310 / JCM 11189 / NBRC 100395</strain>
    </source>
</reference>
<keyword evidence="3" id="KW-1185">Reference proteome</keyword>
<dbReference type="PROSITE" id="PS51186">
    <property type="entry name" value="GNAT"/>
    <property type="match status" value="1"/>
</dbReference>
<accession>Q8FMB4</accession>
<evidence type="ECO:0000313" key="2">
    <source>
        <dbReference type="EMBL" id="BAC19403.1"/>
    </source>
</evidence>
<dbReference type="AlphaFoldDB" id="Q8FMB4"/>
<name>Q8FMB4_COREF</name>
<evidence type="ECO:0000313" key="3">
    <source>
        <dbReference type="Proteomes" id="UP000001409"/>
    </source>
</evidence>
<evidence type="ECO:0000259" key="1">
    <source>
        <dbReference type="PROSITE" id="PS51186"/>
    </source>
</evidence>